<dbReference type="Proteomes" id="UP000466307">
    <property type="component" value="Unassembled WGS sequence"/>
</dbReference>
<keyword evidence="3" id="KW-1185">Reference proteome</keyword>
<reference evidence="2 3" key="1">
    <citation type="submission" date="2020-01" db="EMBL/GenBank/DDBJ databases">
        <title>Investigation of new actinobacteria for the biodesulphurisation of diesel fuel.</title>
        <authorList>
            <person name="Athi Narayanan S.M."/>
        </authorList>
    </citation>
    <scope>NUCLEOTIDE SEQUENCE [LARGE SCALE GENOMIC DNA]</scope>
    <source>
        <strain evidence="2 3">213E</strain>
    </source>
</reference>
<name>A0A7K3LSS6_9ACTN</name>
<feature type="domain" description="DUF6745" evidence="1">
    <location>
        <begin position="208"/>
        <end position="397"/>
    </location>
</feature>
<accession>A0A7K3LSS6</accession>
<dbReference type="AlphaFoldDB" id="A0A7K3LSS6"/>
<proteinExistence type="predicted"/>
<dbReference type="Pfam" id="PF20530">
    <property type="entry name" value="DUF6745"/>
    <property type="match status" value="1"/>
</dbReference>
<evidence type="ECO:0000313" key="3">
    <source>
        <dbReference type="Proteomes" id="UP000466307"/>
    </source>
</evidence>
<comment type="caution">
    <text evidence="2">The sequence shown here is derived from an EMBL/GenBank/DDBJ whole genome shotgun (WGS) entry which is preliminary data.</text>
</comment>
<evidence type="ECO:0000313" key="2">
    <source>
        <dbReference type="EMBL" id="NDK91071.1"/>
    </source>
</evidence>
<evidence type="ECO:0000259" key="1">
    <source>
        <dbReference type="Pfam" id="PF20530"/>
    </source>
</evidence>
<dbReference type="InterPro" id="IPR046633">
    <property type="entry name" value="DUF6745"/>
</dbReference>
<sequence>MTAVRTRATSGRQPLIESTEHRVDQAWQLCTLRDGWLAHGLQTASSDRANAEDAVAELYRRIGQAPPAFLWADSPAAAHAIIDAENHRYSDSTADLVDEASGRIADLFRTSRNRLHRRSRRPHPTSFAQTWRHFQPPPEAAADGVELSELVWQTMWNSLRTSMVDGVVAAIRAQLLPLPTVITWFGQQDAYRVGTDDAFIQLGLTRCGADDAALLDIRSRLVQSTGWWWAFDGLCVLAERPVELFTEPIPGAVHHERRLHHDHRPAIEFADGTSTFVLNGTVVPEWVIDDPTVARIDAERNVEIRRCAIERLGWDQYLDAAGLDPVDRADDPGNPGCVLELYSSPSQWRTSKRILLTTNGSTERDGTRRRYAIGVPGFDSALEAAGWTYGLTGADYARLGRRT</sequence>
<dbReference type="EMBL" id="JAADZU010000055">
    <property type="protein sequence ID" value="NDK91071.1"/>
    <property type="molecule type" value="Genomic_DNA"/>
</dbReference>
<gene>
    <name evidence="2" type="ORF">GYA93_15995</name>
</gene>
<organism evidence="2 3">
    <name type="scientific">Gordonia desulfuricans</name>
    <dbReference type="NCBI Taxonomy" id="89051"/>
    <lineage>
        <taxon>Bacteria</taxon>
        <taxon>Bacillati</taxon>
        <taxon>Actinomycetota</taxon>
        <taxon>Actinomycetes</taxon>
        <taxon>Mycobacteriales</taxon>
        <taxon>Gordoniaceae</taxon>
        <taxon>Gordonia</taxon>
    </lineage>
</organism>
<protein>
    <recommendedName>
        <fullName evidence="1">DUF6745 domain-containing protein</fullName>
    </recommendedName>
</protein>